<dbReference type="RefSeq" id="WP_011519402.1">
    <property type="nucleotide sequence ID" value="NC_007974.2"/>
</dbReference>
<feature type="transmembrane region" description="Helical" evidence="7">
    <location>
        <begin position="476"/>
        <end position="498"/>
    </location>
</feature>
<evidence type="ECO:0000313" key="9">
    <source>
        <dbReference type="EMBL" id="ABF11854.1"/>
    </source>
</evidence>
<dbReference type="Pfam" id="PF07690">
    <property type="entry name" value="MFS_1"/>
    <property type="match status" value="1"/>
</dbReference>
<evidence type="ECO:0000256" key="4">
    <source>
        <dbReference type="ARBA" id="ARBA00022692"/>
    </source>
</evidence>
<feature type="transmembrane region" description="Helical" evidence="7">
    <location>
        <begin position="175"/>
        <end position="195"/>
    </location>
</feature>
<protein>
    <submittedName>
        <fullName evidence="9">Membrane efflux protein-putative multidrug resistance protein (Major facilitator superfamily MFS_1)</fullName>
    </submittedName>
</protein>
<evidence type="ECO:0000256" key="1">
    <source>
        <dbReference type="ARBA" id="ARBA00004651"/>
    </source>
</evidence>
<keyword evidence="9" id="KW-0614">Plasmid</keyword>
<dbReference type="InterPro" id="IPR036259">
    <property type="entry name" value="MFS_trans_sf"/>
</dbReference>
<dbReference type="Proteomes" id="UP000002429">
    <property type="component" value="Plasmid megaplasmid"/>
</dbReference>
<sequence>MPSKPLLSQHPELSAVRVYMIGLALGCSTGVDFWASAMMGVAGTHIRGGVHASPEDFLWTLTSYAAAAVVANLMLRRLAHDISYRGFTMAGLVIAAAGAALCALSRNPLELALARAVQGFGAGGLFAASRIIIQLAAAREERRPLFIGFNIGSMGLPAAAPWITAQLVENAEWQMVFVLQAGIALATLLFVVLTYPPRLTVTLAPWDVDYHAMDWVTVILFGAGALTLLHGLGDLRFYELANSPSVAFTPIAGIALFAAGMVYLRRHPDPWLNPKLLLGRRFLIGLSFYAIYYLLNGLWTYVISTMLQNGMGFTFQTTGTVLTTTSLLGFAAAAAFTFWGTSLPGSRRYIALGYLIFAMAAWLLSQRMMPGASLEVILPVLVLQNLTLPFVLMLVAGLTWAEFSVDDFAHGYQFKNIVRQIASAAGTGLASLWLQYDEAIARTQLVAHVTPFEFQQGIDPAELARLSRLIDQQATLIGTANLLMLLAGACCVIAIVAVSQRALK</sequence>
<feature type="transmembrane region" description="Helical" evidence="7">
    <location>
        <begin position="112"/>
        <end position="133"/>
    </location>
</feature>
<dbReference type="HOGENOM" id="CLU_000960_32_0_4"/>
<gene>
    <name evidence="9" type="ordered locus">Rmet_4992</name>
</gene>
<dbReference type="InterPro" id="IPR020846">
    <property type="entry name" value="MFS_dom"/>
</dbReference>
<feature type="transmembrane region" description="Helical" evidence="7">
    <location>
        <begin position="386"/>
        <end position="405"/>
    </location>
</feature>
<dbReference type="GO" id="GO:0005886">
    <property type="term" value="C:plasma membrane"/>
    <property type="evidence" value="ECO:0007669"/>
    <property type="project" value="UniProtKB-SubCell"/>
</dbReference>
<feature type="transmembrane region" description="Helical" evidence="7">
    <location>
        <begin position="215"/>
        <end position="233"/>
    </location>
</feature>
<evidence type="ECO:0000256" key="5">
    <source>
        <dbReference type="ARBA" id="ARBA00022989"/>
    </source>
</evidence>
<dbReference type="PANTHER" id="PTHR42718:SF46">
    <property type="entry name" value="BLR6921 PROTEIN"/>
    <property type="match status" value="1"/>
</dbReference>
<geneLocation type="plasmid" evidence="9 10">
    <name>megaplasmid</name>
</geneLocation>
<feature type="transmembrane region" description="Helical" evidence="7">
    <location>
        <begin position="245"/>
        <end position="264"/>
    </location>
</feature>
<dbReference type="Gene3D" id="1.20.1250.20">
    <property type="entry name" value="MFS general substrate transporter like domains"/>
    <property type="match status" value="1"/>
</dbReference>
<evidence type="ECO:0000256" key="7">
    <source>
        <dbReference type="SAM" id="Phobius"/>
    </source>
</evidence>
<dbReference type="eggNOG" id="COG2814">
    <property type="taxonomic scope" value="Bacteria"/>
</dbReference>
<keyword evidence="3" id="KW-1003">Cell membrane</keyword>
<evidence type="ECO:0000313" key="10">
    <source>
        <dbReference type="Proteomes" id="UP000002429"/>
    </source>
</evidence>
<accession>Q1LDC2</accession>
<keyword evidence="5 7" id="KW-1133">Transmembrane helix</keyword>
<feature type="transmembrane region" description="Helical" evidence="7">
    <location>
        <begin position="349"/>
        <end position="366"/>
    </location>
</feature>
<dbReference type="AlphaFoldDB" id="Q1LDC2"/>
<dbReference type="EMBL" id="CP000353">
    <property type="protein sequence ID" value="ABF11854.1"/>
    <property type="molecule type" value="Genomic_DNA"/>
</dbReference>
<feature type="transmembrane region" description="Helical" evidence="7">
    <location>
        <begin position="16"/>
        <end position="37"/>
    </location>
</feature>
<feature type="transmembrane region" description="Helical" evidence="7">
    <location>
        <begin position="87"/>
        <end position="106"/>
    </location>
</feature>
<dbReference type="SUPFAM" id="SSF103473">
    <property type="entry name" value="MFS general substrate transporter"/>
    <property type="match status" value="1"/>
</dbReference>
<comment type="subcellular location">
    <subcellularLocation>
        <location evidence="1">Cell membrane</location>
        <topology evidence="1">Multi-pass membrane protein</topology>
    </subcellularLocation>
</comment>
<feature type="transmembrane region" description="Helical" evidence="7">
    <location>
        <begin position="315"/>
        <end position="337"/>
    </location>
</feature>
<feature type="transmembrane region" description="Helical" evidence="7">
    <location>
        <begin position="145"/>
        <end position="163"/>
    </location>
</feature>
<evidence type="ECO:0000256" key="2">
    <source>
        <dbReference type="ARBA" id="ARBA00022448"/>
    </source>
</evidence>
<evidence type="ECO:0000256" key="3">
    <source>
        <dbReference type="ARBA" id="ARBA00022475"/>
    </source>
</evidence>
<dbReference type="PROSITE" id="PS50850">
    <property type="entry name" value="MFS"/>
    <property type="match status" value="1"/>
</dbReference>
<proteinExistence type="predicted"/>
<feature type="transmembrane region" description="Helical" evidence="7">
    <location>
        <begin position="57"/>
        <end position="75"/>
    </location>
</feature>
<feature type="domain" description="Major facilitator superfamily (MFS) profile" evidence="8">
    <location>
        <begin position="14"/>
        <end position="504"/>
    </location>
</feature>
<reference evidence="10" key="1">
    <citation type="journal article" date="2010" name="PLoS ONE">
        <title>The complete genome sequence of Cupriavidus metallidurans strain CH34, a master survivalist in harsh and anthropogenic environments.</title>
        <authorList>
            <person name="Janssen P.J."/>
            <person name="Van Houdt R."/>
            <person name="Moors H."/>
            <person name="Monsieurs P."/>
            <person name="Morin N."/>
            <person name="Michaux A."/>
            <person name="Benotmane M.A."/>
            <person name="Leys N."/>
            <person name="Vallaeys T."/>
            <person name="Lapidus A."/>
            <person name="Monchy S."/>
            <person name="Medigue C."/>
            <person name="Taghavi S."/>
            <person name="McCorkle S."/>
            <person name="Dunn J."/>
            <person name="van der Lelie D."/>
            <person name="Mergeay M."/>
        </authorList>
    </citation>
    <scope>NUCLEOTIDE SEQUENCE [LARGE SCALE GENOMIC DNA]</scope>
    <source>
        <strain evidence="10">ATCC 43123 / DSM 2839 / NBRC 102507 / CH34</strain>
    </source>
</reference>
<organism evidence="9 10">
    <name type="scientific">Cupriavidus metallidurans (strain ATCC 43123 / DSM 2839 / NBRC 102507 / CH34)</name>
    <name type="common">Ralstonia metallidurans</name>
    <dbReference type="NCBI Taxonomy" id="266264"/>
    <lineage>
        <taxon>Bacteria</taxon>
        <taxon>Pseudomonadati</taxon>
        <taxon>Pseudomonadota</taxon>
        <taxon>Betaproteobacteria</taxon>
        <taxon>Burkholderiales</taxon>
        <taxon>Burkholderiaceae</taxon>
        <taxon>Cupriavidus</taxon>
    </lineage>
</organism>
<dbReference type="InterPro" id="IPR011701">
    <property type="entry name" value="MFS"/>
</dbReference>
<keyword evidence="10" id="KW-1185">Reference proteome</keyword>
<keyword evidence="4 7" id="KW-0812">Transmembrane</keyword>
<dbReference type="PANTHER" id="PTHR42718">
    <property type="entry name" value="MAJOR FACILITATOR SUPERFAMILY MULTIDRUG TRANSPORTER MFSC"/>
    <property type="match status" value="1"/>
</dbReference>
<name>Q1LDC2_CUPMC</name>
<dbReference type="KEGG" id="rme:Rmet_4992"/>
<keyword evidence="6 7" id="KW-0472">Membrane</keyword>
<feature type="transmembrane region" description="Helical" evidence="7">
    <location>
        <begin position="276"/>
        <end position="295"/>
    </location>
</feature>
<evidence type="ECO:0000259" key="8">
    <source>
        <dbReference type="PROSITE" id="PS50850"/>
    </source>
</evidence>
<dbReference type="GO" id="GO:0022857">
    <property type="term" value="F:transmembrane transporter activity"/>
    <property type="evidence" value="ECO:0007669"/>
    <property type="project" value="InterPro"/>
</dbReference>
<keyword evidence="2" id="KW-0813">Transport</keyword>
<evidence type="ECO:0000256" key="6">
    <source>
        <dbReference type="ARBA" id="ARBA00023136"/>
    </source>
</evidence>